<organism evidence="2 3">
    <name type="scientific">Cylindrotheca closterium</name>
    <dbReference type="NCBI Taxonomy" id="2856"/>
    <lineage>
        <taxon>Eukaryota</taxon>
        <taxon>Sar</taxon>
        <taxon>Stramenopiles</taxon>
        <taxon>Ochrophyta</taxon>
        <taxon>Bacillariophyta</taxon>
        <taxon>Bacillariophyceae</taxon>
        <taxon>Bacillariophycidae</taxon>
        <taxon>Bacillariales</taxon>
        <taxon>Bacillariaceae</taxon>
        <taxon>Cylindrotheca</taxon>
    </lineage>
</organism>
<comment type="caution">
    <text evidence="2">The sequence shown here is derived from an EMBL/GenBank/DDBJ whole genome shotgun (WGS) entry which is preliminary data.</text>
</comment>
<evidence type="ECO:0000313" key="3">
    <source>
        <dbReference type="Proteomes" id="UP001295423"/>
    </source>
</evidence>
<proteinExistence type="predicted"/>
<reference evidence="2" key="1">
    <citation type="submission" date="2023-08" db="EMBL/GenBank/DDBJ databases">
        <authorList>
            <person name="Audoor S."/>
            <person name="Bilcke G."/>
        </authorList>
    </citation>
    <scope>NUCLEOTIDE SEQUENCE</scope>
</reference>
<gene>
    <name evidence="2" type="ORF">CYCCA115_LOCUS2187</name>
</gene>
<dbReference type="AlphaFoldDB" id="A0AAD2FH00"/>
<dbReference type="EMBL" id="CAKOGP040000114">
    <property type="protein sequence ID" value="CAJ1930991.1"/>
    <property type="molecule type" value="Genomic_DNA"/>
</dbReference>
<dbReference type="Proteomes" id="UP001295423">
    <property type="component" value="Unassembled WGS sequence"/>
</dbReference>
<keyword evidence="1" id="KW-0472">Membrane</keyword>
<keyword evidence="1" id="KW-0812">Transmembrane</keyword>
<name>A0AAD2FH00_9STRA</name>
<keyword evidence="3" id="KW-1185">Reference proteome</keyword>
<evidence type="ECO:0000256" key="1">
    <source>
        <dbReference type="SAM" id="Phobius"/>
    </source>
</evidence>
<keyword evidence="1" id="KW-1133">Transmembrane helix</keyword>
<evidence type="ECO:0000313" key="2">
    <source>
        <dbReference type="EMBL" id="CAJ1930991.1"/>
    </source>
</evidence>
<feature type="transmembrane region" description="Helical" evidence="1">
    <location>
        <begin position="36"/>
        <end position="55"/>
    </location>
</feature>
<accession>A0AAD2FH00</accession>
<sequence>MNNKEETTADCNINTANLSTFEGNGKDDLNRYKRRGALAAALLVLGITVVVLLVLHREDDSNRTTGSFTIGNDDADNLRKKAYEGMQGAAHQLWNTSHDDDVGPNNRDWKEEVDKSLKERGLYLNSRNATYLLNARGKTLTIGDDVEIREFDENEERDCSELPLQGVLQAMRKVGVLQYKSPDTVAEWAAWQGCLIRSHAGTIMVAG</sequence>
<protein>
    <submittedName>
        <fullName evidence="2">Uncharacterized protein</fullName>
    </submittedName>
</protein>